<dbReference type="InterPro" id="IPR017896">
    <property type="entry name" value="4Fe4S_Fe-S-bd"/>
</dbReference>
<dbReference type="Pfam" id="PF01512">
    <property type="entry name" value="Complex1_51K"/>
    <property type="match status" value="1"/>
</dbReference>
<dbReference type="SUPFAM" id="SSF142019">
    <property type="entry name" value="Nqo1 FMN-binding domain-like"/>
    <property type="match status" value="1"/>
</dbReference>
<keyword evidence="8" id="KW-1278">Translocase</keyword>
<sequence>MARGFPGGIHPLSHKSATADIPSETCPLPDELVIPLAQHVGSPASVCVLAGQRVTRGQTIGRANGFVSVPVHAPTSGLVTAVEPRPHPCGAQLLAVVLQPDGDDAWGEEYLGQGFHVLTVEAMLERIREAGVVGMGGAAFPTHVKLDPPEGKPIDTVIVNAAECEPWLTADRRTLLEQLEKVLTGVEVLQKILNARHLWIGLEDNQPDTAQRLASRCRQRGIKLAVLPARYPQGAERQLIYAITGRRVPARGLPMDVGVLVQNVGTVAALTDAVTRGRPLIERMVTVAGGCVEKPRNLRTRIGTPVAHLLAYCGLRDAPAKVIMGGPMMGAAQHSLAVPVLRGTSGVLAFRREDLVDGQPGPCVRCGRCVAVCPMHLLPTYIADYARRDELALAERFAARNCIECGSCSYACPARIPLVQSIRYAKGAILARRRRS</sequence>
<dbReference type="PANTHER" id="PTHR43034">
    <property type="entry name" value="ION-TRANSLOCATING OXIDOREDUCTASE COMPLEX SUBUNIT C"/>
    <property type="match status" value="1"/>
</dbReference>
<dbReference type="Gene3D" id="3.40.50.11540">
    <property type="entry name" value="NADH-ubiquinone oxidoreductase 51kDa subunit"/>
    <property type="match status" value="1"/>
</dbReference>
<feature type="region of interest" description="Disordered" evidence="9">
    <location>
        <begin position="1"/>
        <end position="21"/>
    </location>
</feature>
<dbReference type="STRING" id="29542.A6070_14650"/>
<feature type="domain" description="4Fe-4S ferredoxin-type" evidence="10">
    <location>
        <begin position="393"/>
        <end position="422"/>
    </location>
</feature>
<feature type="domain" description="4Fe-4S ferredoxin-type" evidence="10">
    <location>
        <begin position="352"/>
        <end position="384"/>
    </location>
</feature>
<evidence type="ECO:0000256" key="3">
    <source>
        <dbReference type="ARBA" id="ARBA00022723"/>
    </source>
</evidence>
<dbReference type="Pfam" id="PF13237">
    <property type="entry name" value="Fer4_10"/>
    <property type="match status" value="1"/>
</dbReference>
<feature type="binding site" evidence="8">
    <location>
        <position position="363"/>
    </location>
    <ligand>
        <name>[4Fe-4S] cluster</name>
        <dbReference type="ChEBI" id="CHEBI:49883"/>
        <label>1</label>
    </ligand>
</feature>
<dbReference type="GO" id="GO:0022900">
    <property type="term" value="P:electron transport chain"/>
    <property type="evidence" value="ECO:0007669"/>
    <property type="project" value="UniProtKB-UniRule"/>
</dbReference>
<dbReference type="AlphaFoldDB" id="A0A1L3GFH5"/>
<organism evidence="11 12">
    <name type="scientific">Syntrophotalea acetylenica</name>
    <name type="common">Pelobacter acetylenicus</name>
    <dbReference type="NCBI Taxonomy" id="29542"/>
    <lineage>
        <taxon>Bacteria</taxon>
        <taxon>Pseudomonadati</taxon>
        <taxon>Thermodesulfobacteriota</taxon>
        <taxon>Desulfuromonadia</taxon>
        <taxon>Desulfuromonadales</taxon>
        <taxon>Syntrophotaleaceae</taxon>
        <taxon>Syntrophotalea</taxon>
    </lineage>
</organism>
<dbReference type="Pfam" id="PF10531">
    <property type="entry name" value="SLBB"/>
    <property type="match status" value="1"/>
</dbReference>
<name>A0A1L3GFH5_SYNAC</name>
<dbReference type="SUPFAM" id="SSF46548">
    <property type="entry name" value="alpha-helical ferredoxin"/>
    <property type="match status" value="1"/>
</dbReference>
<feature type="binding site" evidence="8">
    <location>
        <position position="408"/>
    </location>
    <ligand>
        <name>[4Fe-4S] cluster</name>
        <dbReference type="ChEBI" id="CHEBI:49883"/>
        <label>2</label>
    </ligand>
</feature>
<keyword evidence="8" id="KW-0472">Membrane</keyword>
<feature type="binding site" evidence="8">
    <location>
        <position position="405"/>
    </location>
    <ligand>
        <name>[4Fe-4S] cluster</name>
        <dbReference type="ChEBI" id="CHEBI:49883"/>
        <label>2</label>
    </ligand>
</feature>
<reference evidence="11 12" key="1">
    <citation type="journal article" date="2017" name="Genome Announc.">
        <title>Complete Genome Sequences of Two Acetylene-Fermenting Pelobacter acetylenicus Strains.</title>
        <authorList>
            <person name="Sutton J.M."/>
            <person name="Baesman S.M."/>
            <person name="Fierst J.L."/>
            <person name="Poret-Peterson A.T."/>
            <person name="Oremland R.S."/>
            <person name="Dunlap D.S."/>
            <person name="Akob D.M."/>
        </authorList>
    </citation>
    <scope>NUCLEOTIDE SEQUENCE [LARGE SCALE GENOMIC DNA]</scope>
    <source>
        <strain evidence="11 12">DSM 3247</strain>
    </source>
</reference>
<comment type="cofactor">
    <cofactor evidence="8">
        <name>[4Fe-4S] cluster</name>
        <dbReference type="ChEBI" id="CHEBI:49883"/>
    </cofactor>
    <text evidence="8">Binds 2 [4Fe-4S] clusters per subunit.</text>
</comment>
<evidence type="ECO:0000259" key="10">
    <source>
        <dbReference type="PROSITE" id="PS51379"/>
    </source>
</evidence>
<dbReference type="EC" id="7.-.-.-" evidence="8"/>
<evidence type="ECO:0000256" key="9">
    <source>
        <dbReference type="SAM" id="MobiDB-lite"/>
    </source>
</evidence>
<dbReference type="NCBIfam" id="NF003454">
    <property type="entry name" value="PRK05035.1"/>
    <property type="match status" value="1"/>
</dbReference>
<dbReference type="InterPro" id="IPR019554">
    <property type="entry name" value="Soluble_ligand-bd"/>
</dbReference>
<dbReference type="InterPro" id="IPR037225">
    <property type="entry name" value="Nuo51_FMN-bd_sf"/>
</dbReference>
<proteinExistence type="inferred from homology"/>
<keyword evidence="1 8" id="KW-0813">Transport</keyword>
<feature type="binding site" evidence="8">
    <location>
        <position position="412"/>
    </location>
    <ligand>
        <name>[4Fe-4S] cluster</name>
        <dbReference type="ChEBI" id="CHEBI:49883"/>
        <label>1</label>
    </ligand>
</feature>
<evidence type="ECO:0000256" key="7">
    <source>
        <dbReference type="ARBA" id="ARBA00023014"/>
    </source>
</evidence>
<dbReference type="EMBL" id="CP015518">
    <property type="protein sequence ID" value="APG24630.1"/>
    <property type="molecule type" value="Genomic_DNA"/>
</dbReference>
<keyword evidence="6 8" id="KW-0408">Iron</keyword>
<feature type="binding site" evidence="8">
    <location>
        <position position="366"/>
    </location>
    <ligand>
        <name>[4Fe-4S] cluster</name>
        <dbReference type="ChEBI" id="CHEBI:49883"/>
        <label>1</label>
    </ligand>
</feature>
<comment type="subunit">
    <text evidence="8">The complex is composed of six subunits: RnfA, RnfB, RnfC, RnfD, RnfE and RnfG.</text>
</comment>
<dbReference type="HAMAP" id="MF_00461">
    <property type="entry name" value="RsxC_RnfC"/>
    <property type="match status" value="1"/>
</dbReference>
<dbReference type="KEGG" id="pace:A6070_14650"/>
<dbReference type="GO" id="GO:0046872">
    <property type="term" value="F:metal ion binding"/>
    <property type="evidence" value="ECO:0007669"/>
    <property type="project" value="UniProtKB-KW"/>
</dbReference>
<keyword evidence="4 8" id="KW-0677">Repeat</keyword>
<dbReference type="Gene3D" id="3.30.70.20">
    <property type="match status" value="1"/>
</dbReference>
<evidence type="ECO:0000256" key="5">
    <source>
        <dbReference type="ARBA" id="ARBA00022982"/>
    </source>
</evidence>
<dbReference type="InterPro" id="IPR017900">
    <property type="entry name" value="4Fe4S_Fe_S_CS"/>
</dbReference>
<keyword evidence="3 8" id="KW-0479">Metal-binding</keyword>
<comment type="function">
    <text evidence="8">Part of a membrane-bound complex that couples electron transfer with translocation of ions across the membrane.</text>
</comment>
<dbReference type="Pfam" id="PF13375">
    <property type="entry name" value="RnfC_N"/>
    <property type="match status" value="1"/>
</dbReference>
<evidence type="ECO:0000256" key="1">
    <source>
        <dbReference type="ARBA" id="ARBA00022448"/>
    </source>
</evidence>
<dbReference type="PROSITE" id="PS00198">
    <property type="entry name" value="4FE4S_FER_1"/>
    <property type="match status" value="2"/>
</dbReference>
<keyword evidence="2 8" id="KW-0004">4Fe-4S</keyword>
<keyword evidence="5 8" id="KW-0249">Electron transport</keyword>
<dbReference type="InterPro" id="IPR011538">
    <property type="entry name" value="Nuo51_FMN-bd"/>
</dbReference>
<keyword evidence="8" id="KW-1003">Cell membrane</keyword>
<evidence type="ECO:0000256" key="4">
    <source>
        <dbReference type="ARBA" id="ARBA00022737"/>
    </source>
</evidence>
<evidence type="ECO:0000256" key="6">
    <source>
        <dbReference type="ARBA" id="ARBA00023004"/>
    </source>
</evidence>
<keyword evidence="7 8" id="KW-0411">Iron-sulfur</keyword>
<dbReference type="PROSITE" id="PS51379">
    <property type="entry name" value="4FE4S_FER_2"/>
    <property type="match status" value="2"/>
</dbReference>
<evidence type="ECO:0000256" key="2">
    <source>
        <dbReference type="ARBA" id="ARBA00022485"/>
    </source>
</evidence>
<evidence type="ECO:0000313" key="12">
    <source>
        <dbReference type="Proteomes" id="UP000182264"/>
    </source>
</evidence>
<accession>A0A1L3GFH5</accession>
<comment type="similarity">
    <text evidence="8">Belongs to the 4Fe4S bacterial-type ferredoxin family. RnfC subfamily.</text>
</comment>
<dbReference type="Proteomes" id="UP000182264">
    <property type="component" value="Chromosome"/>
</dbReference>
<comment type="subcellular location">
    <subcellularLocation>
        <location evidence="8">Cell membrane</location>
        <topology evidence="8">Peripheral membrane protein</topology>
    </subcellularLocation>
</comment>
<evidence type="ECO:0000313" key="11">
    <source>
        <dbReference type="EMBL" id="APG24630.1"/>
    </source>
</evidence>
<dbReference type="InterPro" id="IPR010208">
    <property type="entry name" value="Ion_transpt_RnfC/RsxC"/>
</dbReference>
<dbReference type="GO" id="GO:0009055">
    <property type="term" value="F:electron transfer activity"/>
    <property type="evidence" value="ECO:0007669"/>
    <property type="project" value="InterPro"/>
</dbReference>
<feature type="binding site" evidence="8">
    <location>
        <position position="373"/>
    </location>
    <ligand>
        <name>[4Fe-4S] cluster</name>
        <dbReference type="ChEBI" id="CHEBI:49883"/>
        <label>2</label>
    </ligand>
</feature>
<feature type="binding site" evidence="8">
    <location>
        <position position="402"/>
    </location>
    <ligand>
        <name>[4Fe-4S] cluster</name>
        <dbReference type="ChEBI" id="CHEBI:49883"/>
        <label>2</label>
    </ligand>
</feature>
<feature type="binding site" evidence="8">
    <location>
        <position position="369"/>
    </location>
    <ligand>
        <name>[4Fe-4S] cluster</name>
        <dbReference type="ChEBI" id="CHEBI:49883"/>
        <label>1</label>
    </ligand>
</feature>
<dbReference type="NCBIfam" id="TIGR01945">
    <property type="entry name" value="rnfC"/>
    <property type="match status" value="1"/>
</dbReference>
<keyword evidence="12" id="KW-1185">Reference proteome</keyword>
<dbReference type="InterPro" id="IPR026902">
    <property type="entry name" value="RnfC_N"/>
</dbReference>
<protein>
    <recommendedName>
        <fullName evidence="8">Ion-translocating oxidoreductase complex subunit C</fullName>
        <ecNumber evidence="8">7.-.-.-</ecNumber>
    </recommendedName>
    <alternativeName>
        <fullName evidence="8">Rnf electron transport complex subunit C</fullName>
    </alternativeName>
</protein>
<dbReference type="PANTHER" id="PTHR43034:SF2">
    <property type="entry name" value="ION-TRANSLOCATING OXIDOREDUCTASE COMPLEX SUBUNIT C"/>
    <property type="match status" value="1"/>
</dbReference>
<dbReference type="RefSeq" id="WP_072286472.1">
    <property type="nucleotide sequence ID" value="NZ_CP015455.1"/>
</dbReference>
<dbReference type="GO" id="GO:0005886">
    <property type="term" value="C:plasma membrane"/>
    <property type="evidence" value="ECO:0007669"/>
    <property type="project" value="UniProtKB-SubCell"/>
</dbReference>
<evidence type="ECO:0000256" key="8">
    <source>
        <dbReference type="HAMAP-Rule" id="MF_00461"/>
    </source>
</evidence>
<gene>
    <name evidence="8" type="primary">rnfC</name>
    <name evidence="11" type="ORF">A7E75_06010</name>
</gene>
<dbReference type="GO" id="GO:0051539">
    <property type="term" value="F:4 iron, 4 sulfur cluster binding"/>
    <property type="evidence" value="ECO:0007669"/>
    <property type="project" value="UniProtKB-KW"/>
</dbReference>